<evidence type="ECO:0000256" key="6">
    <source>
        <dbReference type="ARBA" id="ARBA00023014"/>
    </source>
</evidence>
<evidence type="ECO:0000313" key="11">
    <source>
        <dbReference type="Proteomes" id="UP000008139"/>
    </source>
</evidence>
<dbReference type="HAMAP" id="MF_00917">
    <property type="entry name" value="QueE"/>
    <property type="match status" value="1"/>
</dbReference>
<proteinExistence type="inferred from homology"/>
<keyword evidence="2 8" id="KW-0949">S-adenosyl-L-methionine</keyword>
<protein>
    <recommendedName>
        <fullName evidence="8">7-carboxy-7-deazaguanine synthase</fullName>
        <shortName evidence="8">CDG synthase</shortName>
        <ecNumber evidence="8">4.3.99.3</ecNumber>
    </recommendedName>
    <alternativeName>
        <fullName evidence="8">Queuosine biosynthesis protein QueE</fullName>
    </alternativeName>
</protein>
<keyword evidence="8" id="KW-0671">Queuosine biosynthesis</keyword>
<name>F2LX28_HIPMA</name>
<reference evidence="11" key="2">
    <citation type="submission" date="2011-03" db="EMBL/GenBank/DDBJ databases">
        <title>The complete genome of Hippea maritima DSM 10411.</title>
        <authorList>
            <consortium name="US DOE Joint Genome Institute (JGI-PGF)"/>
            <person name="Lucas S."/>
            <person name="Copeland A."/>
            <person name="Lapidus A."/>
            <person name="Bruce D."/>
            <person name="Goodwin L."/>
            <person name="Pitluck S."/>
            <person name="Peters L."/>
            <person name="Kyrpides N."/>
            <person name="Mavromatis K."/>
            <person name="Pagani I."/>
            <person name="Ivanova N."/>
            <person name="Mikhailova N."/>
            <person name="Lu M."/>
            <person name="Detter J.C."/>
            <person name="Tapia R."/>
            <person name="Han C."/>
            <person name="Land M."/>
            <person name="Hauser L."/>
            <person name="Markowitz V."/>
            <person name="Cheng J.-F."/>
            <person name="Hugenholtz P."/>
            <person name="Woyke T."/>
            <person name="Wu D."/>
            <person name="Spring S."/>
            <person name="Schroeder M."/>
            <person name="Brambilla E."/>
            <person name="Klenk H.-P."/>
            <person name="Eisen J.A."/>
        </authorList>
    </citation>
    <scope>NUCLEOTIDE SEQUENCE [LARGE SCALE GENOMIC DNA]</scope>
    <source>
        <strain evidence="11">ATCC 700847 / DSM 10411 / MH2</strain>
    </source>
</reference>
<comment type="subunit">
    <text evidence="8">Homodimer.</text>
</comment>
<dbReference type="InterPro" id="IPR007197">
    <property type="entry name" value="rSAM"/>
</dbReference>
<dbReference type="SUPFAM" id="SSF102114">
    <property type="entry name" value="Radical SAM enzymes"/>
    <property type="match status" value="1"/>
</dbReference>
<comment type="caution">
    <text evidence="8">Lacks conserved residue(s) required for the propagation of feature annotation.</text>
</comment>
<evidence type="ECO:0000256" key="5">
    <source>
        <dbReference type="ARBA" id="ARBA00023004"/>
    </source>
</evidence>
<keyword evidence="3 8" id="KW-0479">Metal-binding</keyword>
<dbReference type="AlphaFoldDB" id="F2LX28"/>
<dbReference type="PANTHER" id="PTHR42836">
    <property type="entry name" value="7-CARBOXY-7-DEAZAGUANINE SYNTHASE"/>
    <property type="match status" value="1"/>
</dbReference>
<dbReference type="RefSeq" id="WP_013681131.1">
    <property type="nucleotide sequence ID" value="NC_015318.1"/>
</dbReference>
<evidence type="ECO:0000256" key="2">
    <source>
        <dbReference type="ARBA" id="ARBA00022691"/>
    </source>
</evidence>
<dbReference type="Pfam" id="PF04055">
    <property type="entry name" value="Radical_SAM"/>
    <property type="match status" value="1"/>
</dbReference>
<dbReference type="CDD" id="cd01335">
    <property type="entry name" value="Radical_SAM"/>
    <property type="match status" value="1"/>
</dbReference>
<dbReference type="GO" id="GO:0051539">
    <property type="term" value="F:4 iron, 4 sulfur cluster binding"/>
    <property type="evidence" value="ECO:0007669"/>
    <property type="project" value="UniProtKB-UniRule"/>
</dbReference>
<dbReference type="SFLD" id="SFLDS00029">
    <property type="entry name" value="Radical_SAM"/>
    <property type="match status" value="1"/>
</dbReference>
<evidence type="ECO:0000256" key="1">
    <source>
        <dbReference type="ARBA" id="ARBA00022485"/>
    </source>
</evidence>
<feature type="binding site" evidence="8">
    <location>
        <position position="72"/>
    </location>
    <ligand>
        <name>S-adenosyl-L-methionine</name>
        <dbReference type="ChEBI" id="CHEBI:59789"/>
    </ligand>
</feature>
<dbReference type="EC" id="4.3.99.3" evidence="8"/>
<accession>F2LX28</accession>
<dbReference type="GO" id="GO:0000287">
    <property type="term" value="F:magnesium ion binding"/>
    <property type="evidence" value="ECO:0007669"/>
    <property type="project" value="UniProtKB-UniRule"/>
</dbReference>
<dbReference type="PANTHER" id="PTHR42836:SF1">
    <property type="entry name" value="7-CARBOXY-7-DEAZAGUANINE SYNTHASE"/>
    <property type="match status" value="1"/>
</dbReference>
<evidence type="ECO:0000256" key="7">
    <source>
        <dbReference type="ARBA" id="ARBA00023239"/>
    </source>
</evidence>
<comment type="cofactor">
    <cofactor evidence="8">
        <name>S-adenosyl-L-methionine</name>
        <dbReference type="ChEBI" id="CHEBI:59789"/>
    </cofactor>
    <text evidence="8">Binds 1 S-adenosyl-L-methionine per subunit.</text>
</comment>
<organism evidence="10 11">
    <name type="scientific">Hippea maritima (strain ATCC 700847 / DSM 10411 / MH2)</name>
    <dbReference type="NCBI Taxonomy" id="760142"/>
    <lineage>
        <taxon>Bacteria</taxon>
        <taxon>Pseudomonadati</taxon>
        <taxon>Campylobacterota</taxon>
        <taxon>Desulfurellia</taxon>
        <taxon>Desulfurellales</taxon>
        <taxon>Hippeaceae</taxon>
        <taxon>Hippea</taxon>
    </lineage>
</organism>
<dbReference type="eggNOG" id="COG0602">
    <property type="taxonomic scope" value="Bacteria"/>
</dbReference>
<dbReference type="STRING" id="760142.Hipma_0106"/>
<evidence type="ECO:0000259" key="9">
    <source>
        <dbReference type="PROSITE" id="PS51918"/>
    </source>
</evidence>
<comment type="pathway">
    <text evidence="8">Purine metabolism; 7-cyano-7-deazaguanine biosynthesis.</text>
</comment>
<keyword evidence="11" id="KW-1185">Reference proteome</keyword>
<comment type="cofactor">
    <cofactor evidence="8">
        <name>[4Fe-4S] cluster</name>
        <dbReference type="ChEBI" id="CHEBI:49883"/>
    </cofactor>
    <text evidence="8">Binds 1 [4Fe-4S] cluster. The cluster is coordinated with 3 cysteines and an exchangeable S-adenosyl-L-methionine.</text>
</comment>
<feature type="binding site" evidence="8">
    <location>
        <position position="70"/>
    </location>
    <ligand>
        <name>substrate</name>
    </ligand>
</feature>
<dbReference type="GO" id="GO:0016840">
    <property type="term" value="F:carbon-nitrogen lyase activity"/>
    <property type="evidence" value="ECO:0007669"/>
    <property type="project" value="UniProtKB-UniRule"/>
</dbReference>
<keyword evidence="5 8" id="KW-0408">Iron</keyword>
<dbReference type="UniPathway" id="UPA00391"/>
<dbReference type="EMBL" id="CP002606">
    <property type="protein sequence ID" value="AEA33086.1"/>
    <property type="molecule type" value="Genomic_DNA"/>
</dbReference>
<evidence type="ECO:0000256" key="8">
    <source>
        <dbReference type="HAMAP-Rule" id="MF_00917"/>
    </source>
</evidence>
<keyword evidence="4 8" id="KW-0460">Magnesium</keyword>
<dbReference type="HOGENOM" id="CLU_066739_2_0_7"/>
<dbReference type="InterPro" id="IPR013785">
    <property type="entry name" value="Aldolase_TIM"/>
</dbReference>
<keyword evidence="6 8" id="KW-0411">Iron-sulfur</keyword>
<feature type="domain" description="Radical SAM core" evidence="9">
    <location>
        <begin position="18"/>
        <end position="208"/>
    </location>
</feature>
<dbReference type="PROSITE" id="PS51918">
    <property type="entry name" value="RADICAL_SAM"/>
    <property type="match status" value="1"/>
</dbReference>
<dbReference type="OrthoDB" id="9792276at2"/>
<evidence type="ECO:0000313" key="10">
    <source>
        <dbReference type="EMBL" id="AEA33086.1"/>
    </source>
</evidence>
<feature type="binding site" evidence="8">
    <location>
        <position position="31"/>
    </location>
    <ligand>
        <name>[4Fe-4S] cluster</name>
        <dbReference type="ChEBI" id="CHEBI:49883"/>
        <note>4Fe-4S-S-AdoMet</note>
    </ligand>
</feature>
<feature type="binding site" evidence="8">
    <location>
        <position position="27"/>
    </location>
    <ligand>
        <name>substrate</name>
    </ligand>
</feature>
<dbReference type="InterPro" id="IPR058240">
    <property type="entry name" value="rSAM_sf"/>
</dbReference>
<dbReference type="GO" id="GO:0008616">
    <property type="term" value="P:tRNA queuosine(34) biosynthetic process"/>
    <property type="evidence" value="ECO:0007669"/>
    <property type="project" value="UniProtKB-UniRule"/>
</dbReference>
<keyword evidence="1 8" id="KW-0004">4Fe-4S</keyword>
<gene>
    <name evidence="8" type="primary">queE</name>
    <name evidence="10" type="ordered locus">Hipma_0106</name>
</gene>
<comment type="cofactor">
    <cofactor evidence="8">
        <name>Mg(2+)</name>
        <dbReference type="ChEBI" id="CHEBI:18420"/>
    </cofactor>
</comment>
<keyword evidence="7 8" id="KW-0456">Lyase</keyword>
<dbReference type="PIRSF" id="PIRSF000370">
    <property type="entry name" value="QueE"/>
    <property type="match status" value="1"/>
</dbReference>
<evidence type="ECO:0000256" key="4">
    <source>
        <dbReference type="ARBA" id="ARBA00022842"/>
    </source>
</evidence>
<feature type="binding site" evidence="8">
    <location>
        <position position="40"/>
    </location>
    <ligand>
        <name>Mg(2+)</name>
        <dbReference type="ChEBI" id="CHEBI:18420"/>
    </ligand>
</feature>
<dbReference type="Proteomes" id="UP000008139">
    <property type="component" value="Chromosome"/>
</dbReference>
<feature type="binding site" evidence="8">
    <location>
        <position position="38"/>
    </location>
    <ligand>
        <name>[4Fe-4S] cluster</name>
        <dbReference type="ChEBI" id="CHEBI:49883"/>
        <note>4Fe-4S-S-AdoMet</note>
    </ligand>
</feature>
<comment type="function">
    <text evidence="8">Catalyzes the complex heterocyclic radical-mediated conversion of 6-carboxy-5,6,7,8-tetrahydropterin (CPH4) to 7-carboxy-7-deazaguanine (CDG), a step common to the biosynthetic pathways of all 7-deazapurine-containing compounds.</text>
</comment>
<reference evidence="10 11" key="1">
    <citation type="journal article" date="2011" name="Stand. Genomic Sci.">
        <title>Complete genome sequence of the thermophilic sulfur-reducer Hippea maritima type strain (MH(2)).</title>
        <authorList>
            <person name="Huntemann M."/>
            <person name="Lu M."/>
            <person name="Nolan M."/>
            <person name="Lapidus A."/>
            <person name="Lucas S."/>
            <person name="Hammon N."/>
            <person name="Deshpande S."/>
            <person name="Cheng J.F."/>
            <person name="Tapia R."/>
            <person name="Han C."/>
            <person name="Goodwin L."/>
            <person name="Pitluck S."/>
            <person name="Liolios K."/>
            <person name="Pagani I."/>
            <person name="Ivanova N."/>
            <person name="Ovchinikova G."/>
            <person name="Pati A."/>
            <person name="Chen A."/>
            <person name="Palaniappan K."/>
            <person name="Land M."/>
            <person name="Hauser L."/>
            <person name="Jeffries C.D."/>
            <person name="Detter J.C."/>
            <person name="Brambilla E.M."/>
            <person name="Rohde M."/>
            <person name="Spring S."/>
            <person name="Goker M."/>
            <person name="Woyke T."/>
            <person name="Bristow J."/>
            <person name="Eisen J.A."/>
            <person name="Markowitz V."/>
            <person name="Hugenholtz P."/>
            <person name="Kyrpides N.C."/>
            <person name="Klenk H.P."/>
            <person name="Mavromatis K."/>
        </authorList>
    </citation>
    <scope>NUCLEOTIDE SEQUENCE [LARGE SCALE GENOMIC DNA]</scope>
    <source>
        <strain evidence="11">ATCC 700847 / DSM 10411 / MH2</strain>
    </source>
</reference>
<dbReference type="InParanoid" id="F2LX28"/>
<comment type="similarity">
    <text evidence="8">Belongs to the radical SAM superfamily. 7-carboxy-7-deazaguanine synthase family.</text>
</comment>
<feature type="binding site" evidence="8">
    <location>
        <begin position="37"/>
        <end position="39"/>
    </location>
    <ligand>
        <name>S-adenosyl-L-methionine</name>
        <dbReference type="ChEBI" id="CHEBI:59789"/>
    </ligand>
</feature>
<dbReference type="GO" id="GO:1904047">
    <property type="term" value="F:S-adenosyl-L-methionine binding"/>
    <property type="evidence" value="ECO:0007669"/>
    <property type="project" value="UniProtKB-UniRule"/>
</dbReference>
<feature type="binding site" evidence="8">
    <location>
        <begin position="116"/>
        <end position="118"/>
    </location>
    <ligand>
        <name>S-adenosyl-L-methionine</name>
        <dbReference type="ChEBI" id="CHEBI:59789"/>
    </ligand>
</feature>
<dbReference type="KEGG" id="hmr:Hipma_0106"/>
<comment type="catalytic activity">
    <reaction evidence="8">
        <text>6-carboxy-5,6,7,8-tetrahydropterin + H(+) = 7-carboxy-7-carbaguanine + NH4(+)</text>
        <dbReference type="Rhea" id="RHEA:27974"/>
        <dbReference type="ChEBI" id="CHEBI:15378"/>
        <dbReference type="ChEBI" id="CHEBI:28938"/>
        <dbReference type="ChEBI" id="CHEBI:61032"/>
        <dbReference type="ChEBI" id="CHEBI:61036"/>
        <dbReference type="EC" id="4.3.99.3"/>
    </reaction>
</comment>
<sequence>MIVDVSEIFYSIQGEGSKIGYKAIFIRLCGCNLKCPFCDTKYALSCKNPMNAHEIYEKISRFPAKNIIFTGGEPTLKDNFMAYFMKKYNNYSYFLETNGTLFPKKSINLFSHIVVSPKMFAINLDVLKSLIKYSISIEFKFVVDENFTKELELMEELGLKEATFQPVWLNDSMESYIKKTVRIIEKLKDIPYNIRIIPQIHKILYGQKKGV</sequence>
<dbReference type="Gene3D" id="3.20.20.70">
    <property type="entry name" value="Aldolase class I"/>
    <property type="match status" value="1"/>
</dbReference>
<dbReference type="FunCoup" id="F2LX28">
    <property type="interactions" value="106"/>
</dbReference>
<evidence type="ECO:0000256" key="3">
    <source>
        <dbReference type="ARBA" id="ARBA00022723"/>
    </source>
</evidence>
<feature type="binding site" evidence="8">
    <location>
        <begin position="12"/>
        <end position="14"/>
    </location>
    <ligand>
        <name>substrate</name>
    </ligand>
</feature>
<feature type="binding site" evidence="8">
    <location>
        <position position="35"/>
    </location>
    <ligand>
        <name>[4Fe-4S] cluster</name>
        <dbReference type="ChEBI" id="CHEBI:49883"/>
        <note>4Fe-4S-S-AdoMet</note>
    </ligand>
</feature>
<dbReference type="InterPro" id="IPR024924">
    <property type="entry name" value="7-CO-7-deazaguanine_synth-like"/>
</dbReference>